<dbReference type="InterPro" id="IPR025855">
    <property type="entry name" value="Replic_Relax"/>
</dbReference>
<dbReference type="Proteomes" id="UP000233375">
    <property type="component" value="Unassembled WGS sequence"/>
</dbReference>
<evidence type="ECO:0000313" key="2">
    <source>
        <dbReference type="Proteomes" id="UP000233375"/>
    </source>
</evidence>
<dbReference type="Pfam" id="PF13814">
    <property type="entry name" value="Replic_Relax"/>
    <property type="match status" value="1"/>
</dbReference>
<reference evidence="1 2" key="1">
    <citation type="journal article" date="2003" name="Int. J. Syst. Evol. Microbiol.">
        <title>Bacillus nealsonii sp. nov., isolated from a spacecraft-assembly facility, whose spores are gamma-radiation resistant.</title>
        <authorList>
            <person name="Venkateswaran K."/>
            <person name="Kempf M."/>
            <person name="Chen F."/>
            <person name="Satomi M."/>
            <person name="Nicholson W."/>
            <person name="Kern R."/>
        </authorList>
    </citation>
    <scope>NUCLEOTIDE SEQUENCE [LARGE SCALE GENOMIC DNA]</scope>
    <source>
        <strain evidence="1 2">FO-92</strain>
    </source>
</reference>
<dbReference type="EMBL" id="PISE01000043">
    <property type="protein sequence ID" value="PKG22441.1"/>
    <property type="molecule type" value="Genomic_DNA"/>
</dbReference>
<dbReference type="OrthoDB" id="2601083at2"/>
<comment type="caution">
    <text evidence="1">The sequence shown here is derived from an EMBL/GenBank/DDBJ whole genome shotgun (WGS) entry which is preliminary data.</text>
</comment>
<keyword evidence="2" id="KW-1185">Reference proteome</keyword>
<sequence length="187" mass="22291">MLLSLKKLDFLNRDQLQTIHKLGKVRNANRILKELSPYLESYREEYSTIYYLNAEGRAYVNSEKVRRKNPFVNHTIMRNYFYIFAKCPVEWNNEISVNDGITTLVTDTWFKVNGKYHFLEVDSLQKMKENRAKVKNYLALFNAGHLAKHFGYFPPLIWLTTTELRRKQLKELCKELPCVVYTIDEIR</sequence>
<name>A0A2N0YYW2_9BACI</name>
<dbReference type="AlphaFoldDB" id="A0A2N0YYW2"/>
<evidence type="ECO:0000313" key="1">
    <source>
        <dbReference type="EMBL" id="PKG22441.1"/>
    </source>
</evidence>
<protein>
    <recommendedName>
        <fullName evidence="3">Replication-relaxation</fullName>
    </recommendedName>
</protein>
<evidence type="ECO:0008006" key="3">
    <source>
        <dbReference type="Google" id="ProtNLM"/>
    </source>
</evidence>
<gene>
    <name evidence="1" type="ORF">CWS01_17265</name>
</gene>
<organism evidence="1 2">
    <name type="scientific">Niallia nealsonii</name>
    <dbReference type="NCBI Taxonomy" id="115979"/>
    <lineage>
        <taxon>Bacteria</taxon>
        <taxon>Bacillati</taxon>
        <taxon>Bacillota</taxon>
        <taxon>Bacilli</taxon>
        <taxon>Bacillales</taxon>
        <taxon>Bacillaceae</taxon>
        <taxon>Niallia</taxon>
    </lineage>
</organism>
<accession>A0A2N0YYW2</accession>
<proteinExistence type="predicted"/>